<dbReference type="EnsemblMetazoa" id="XM_014401615.2">
    <property type="protein sequence ID" value="XP_014257101.1"/>
    <property type="gene ID" value="LOC106670933"/>
</dbReference>
<evidence type="ECO:0000256" key="18">
    <source>
        <dbReference type="SAM" id="SignalP"/>
    </source>
</evidence>
<dbReference type="Gene3D" id="1.20.120.980">
    <property type="entry name" value="Serine carboxypeptidase S28, SKS domain"/>
    <property type="match status" value="1"/>
</dbReference>
<comment type="subunit">
    <text evidence="3">Homodimer.</text>
</comment>
<dbReference type="GO" id="GO:0008239">
    <property type="term" value="F:dipeptidyl-peptidase activity"/>
    <property type="evidence" value="ECO:0007669"/>
    <property type="project" value="TreeGrafter"/>
</dbReference>
<keyword evidence="7" id="KW-0378">Hydrolase</keyword>
<dbReference type="FunFam" id="1.20.120.980:FF:000002">
    <property type="entry name" value="lysosomal Pro-X carboxypeptidase"/>
    <property type="match status" value="1"/>
</dbReference>
<proteinExistence type="inferred from homology"/>
<evidence type="ECO:0000313" key="19">
    <source>
        <dbReference type="EnsemblMetazoa" id="XP_014257101.1"/>
    </source>
</evidence>
<feature type="chain" id="PRO_5035230251" description="Lysosomal Pro-X carboxypeptidase" evidence="18">
    <location>
        <begin position="20"/>
        <end position="467"/>
    </location>
</feature>
<evidence type="ECO:0000256" key="16">
    <source>
        <dbReference type="ARBA" id="ARBA00076475"/>
    </source>
</evidence>
<keyword evidence="6 18" id="KW-0732">Signal</keyword>
<organism evidence="19 20">
    <name type="scientific">Cimex lectularius</name>
    <name type="common">Bed bug</name>
    <name type="synonym">Acanthia lectularia</name>
    <dbReference type="NCBI Taxonomy" id="79782"/>
    <lineage>
        <taxon>Eukaryota</taxon>
        <taxon>Metazoa</taxon>
        <taxon>Ecdysozoa</taxon>
        <taxon>Arthropoda</taxon>
        <taxon>Hexapoda</taxon>
        <taxon>Insecta</taxon>
        <taxon>Pterygota</taxon>
        <taxon>Neoptera</taxon>
        <taxon>Paraneoptera</taxon>
        <taxon>Hemiptera</taxon>
        <taxon>Heteroptera</taxon>
        <taxon>Panheteroptera</taxon>
        <taxon>Cimicomorpha</taxon>
        <taxon>Cimicidae</taxon>
        <taxon>Cimex</taxon>
    </lineage>
</organism>
<comment type="subcellular location">
    <subcellularLocation>
        <location evidence="1">Lysosome</location>
    </subcellularLocation>
</comment>
<evidence type="ECO:0000256" key="2">
    <source>
        <dbReference type="ARBA" id="ARBA00011079"/>
    </source>
</evidence>
<keyword evidence="20" id="KW-1185">Reference proteome</keyword>
<evidence type="ECO:0000256" key="12">
    <source>
        <dbReference type="ARBA" id="ARBA00052013"/>
    </source>
</evidence>
<evidence type="ECO:0000256" key="1">
    <source>
        <dbReference type="ARBA" id="ARBA00004371"/>
    </source>
</evidence>
<dbReference type="GO" id="GO:0006508">
    <property type="term" value="P:proteolysis"/>
    <property type="evidence" value="ECO:0007669"/>
    <property type="project" value="UniProtKB-KW"/>
</dbReference>
<evidence type="ECO:0000256" key="6">
    <source>
        <dbReference type="ARBA" id="ARBA00022729"/>
    </source>
</evidence>
<comment type="catalytic activity">
    <reaction evidence="12">
        <text>Cleavage of a -Pro-|-Xaa bond to release a C-terminal amino acid.</text>
        <dbReference type="EC" id="3.4.16.2"/>
    </reaction>
</comment>
<keyword evidence="10" id="KW-0325">Glycoprotein</keyword>
<evidence type="ECO:0000256" key="3">
    <source>
        <dbReference type="ARBA" id="ARBA00011738"/>
    </source>
</evidence>
<dbReference type="KEGG" id="clec:106670933"/>
<comment type="similarity">
    <text evidence="2">Belongs to the peptidase S28 family.</text>
</comment>
<evidence type="ECO:0000256" key="11">
    <source>
        <dbReference type="ARBA" id="ARBA00023228"/>
    </source>
</evidence>
<evidence type="ECO:0000313" key="20">
    <source>
        <dbReference type="Proteomes" id="UP000494040"/>
    </source>
</evidence>
<dbReference type="GO" id="GO:0004185">
    <property type="term" value="F:serine-type carboxypeptidase activity"/>
    <property type="evidence" value="ECO:0007669"/>
    <property type="project" value="UniProtKB-EC"/>
</dbReference>
<feature type="signal peptide" evidence="18">
    <location>
        <begin position="1"/>
        <end position="19"/>
    </location>
</feature>
<name>A0A8I6S6M2_CIMLE</name>
<evidence type="ECO:0000256" key="10">
    <source>
        <dbReference type="ARBA" id="ARBA00023180"/>
    </source>
</evidence>
<evidence type="ECO:0000256" key="13">
    <source>
        <dbReference type="ARBA" id="ARBA00059701"/>
    </source>
</evidence>
<evidence type="ECO:0000256" key="9">
    <source>
        <dbReference type="ARBA" id="ARBA00023157"/>
    </source>
</evidence>
<dbReference type="Proteomes" id="UP000494040">
    <property type="component" value="Unassembled WGS sequence"/>
</dbReference>
<keyword evidence="11" id="KW-0458">Lysosome</keyword>
<keyword evidence="9" id="KW-1015">Disulfide bond</keyword>
<dbReference type="PANTHER" id="PTHR11010:SF38">
    <property type="entry name" value="LYSOSOMAL PRO-X CARBOXYPEPTIDASE"/>
    <property type="match status" value="1"/>
</dbReference>
<dbReference type="OMA" id="QTCNQMV"/>
<dbReference type="PANTHER" id="PTHR11010">
    <property type="entry name" value="PROTEASE S28 PRO-X CARBOXYPEPTIDASE-RELATED"/>
    <property type="match status" value="1"/>
</dbReference>
<dbReference type="InterPro" id="IPR042269">
    <property type="entry name" value="Ser_carbopepase_S28_SKS"/>
</dbReference>
<dbReference type="EC" id="3.4.16.2" evidence="14"/>
<evidence type="ECO:0000256" key="17">
    <source>
        <dbReference type="ARBA" id="ARBA00076608"/>
    </source>
</evidence>
<dbReference type="GO" id="GO:0005764">
    <property type="term" value="C:lysosome"/>
    <property type="evidence" value="ECO:0007669"/>
    <property type="project" value="UniProtKB-SubCell"/>
</dbReference>
<dbReference type="OrthoDB" id="2130629at2759"/>
<evidence type="ECO:0000256" key="15">
    <source>
        <dbReference type="ARBA" id="ARBA00073691"/>
    </source>
</evidence>
<accession>A0A8I6S6M2</accession>
<dbReference type="InterPro" id="IPR008758">
    <property type="entry name" value="Peptidase_S28"/>
</dbReference>
<dbReference type="Gene3D" id="3.40.50.1820">
    <property type="entry name" value="alpha/beta hydrolase"/>
    <property type="match status" value="1"/>
</dbReference>
<protein>
    <recommendedName>
        <fullName evidence="15">Lysosomal Pro-X carboxypeptidase</fullName>
        <ecNumber evidence="14">3.4.16.2</ecNumber>
    </recommendedName>
    <alternativeName>
        <fullName evidence="17">Proline carboxypeptidase</fullName>
    </alternativeName>
    <alternativeName>
        <fullName evidence="16">Prolylcarboxypeptidase</fullName>
    </alternativeName>
</protein>
<sequence length="467" mass="52618">MYYTLLYLFVVTWLCPSNGYVYRTEYFDTKLDNFAFASNETFKLRYLINDTFWNPGRGPIFFYTGNEGDITDFAENTGFMWETAPEFDALVLFAEHRYYGKSLPFGNLSTSEPKYSGYLTASQAMMDYIELLSYIKVKYNATVKEIPVIAFGGSYGGMLAAWIRMKYPSVIAGSLASSAPIWQFTGMTECSAFSRVTTSAYSSVSPECSKRIRDSWSVLTELGKTDAGKAKLNTLLNTCKPLKTDSDVQGVKDYLQTMYVNIAMVNYPYPANFIGNLPANPVKAVCKNMLHTNETNESILSGVYNSLLMYINGTGTAKCFDITNDVEPFGVGGWNIQSCTEMVMPMCNNGETDMFEKSSWDLKKVSDDCFKQYKLRPSVNIIRDLFGGKRISWATNIIFSNGLLDPWSSGGVLHNVSKTAVAVIIPESAHHLDLRAQNENDPTTVRMARKYYKSVFKKWIQDFYSDV</sequence>
<evidence type="ECO:0000256" key="5">
    <source>
        <dbReference type="ARBA" id="ARBA00022670"/>
    </source>
</evidence>
<gene>
    <name evidence="19" type="primary">106670933</name>
</gene>
<dbReference type="Pfam" id="PF05577">
    <property type="entry name" value="Peptidase_S28"/>
    <property type="match status" value="1"/>
</dbReference>
<keyword evidence="4" id="KW-0121">Carboxypeptidase</keyword>
<evidence type="ECO:0000256" key="14">
    <source>
        <dbReference type="ARBA" id="ARBA00066456"/>
    </source>
</evidence>
<keyword evidence="5" id="KW-0645">Protease</keyword>
<keyword evidence="8" id="KW-0865">Zymogen</keyword>
<dbReference type="AlphaFoldDB" id="A0A8I6S6M2"/>
<evidence type="ECO:0000256" key="4">
    <source>
        <dbReference type="ARBA" id="ARBA00022645"/>
    </source>
</evidence>
<dbReference type="SUPFAM" id="SSF53474">
    <property type="entry name" value="alpha/beta-Hydrolases"/>
    <property type="match status" value="1"/>
</dbReference>
<dbReference type="InterPro" id="IPR029058">
    <property type="entry name" value="AB_hydrolase_fold"/>
</dbReference>
<reference evidence="19" key="1">
    <citation type="submission" date="2022-01" db="UniProtKB">
        <authorList>
            <consortium name="EnsemblMetazoa"/>
        </authorList>
    </citation>
    <scope>IDENTIFICATION</scope>
</reference>
<evidence type="ECO:0000256" key="7">
    <source>
        <dbReference type="ARBA" id="ARBA00022801"/>
    </source>
</evidence>
<evidence type="ECO:0000256" key="8">
    <source>
        <dbReference type="ARBA" id="ARBA00023145"/>
    </source>
</evidence>
<comment type="function">
    <text evidence="13">Cleaves C-terminal amino acids linked to proline in peptides such as angiotensin II, III and des-Arg9-bradykinin. This cleavage occurs at acidic pH, but enzymatic activity is retained with some substrates at neutral pH.</text>
</comment>